<dbReference type="Pfam" id="PF13237">
    <property type="entry name" value="Fer4_10"/>
    <property type="match status" value="1"/>
</dbReference>
<dbReference type="InterPro" id="IPR051684">
    <property type="entry name" value="Electron_Trans/Redox"/>
</dbReference>
<evidence type="ECO:0000256" key="6">
    <source>
        <dbReference type="ARBA" id="ARBA00023004"/>
    </source>
</evidence>
<feature type="transmembrane region" description="Helical" evidence="8">
    <location>
        <begin position="9"/>
        <end position="27"/>
    </location>
</feature>
<dbReference type="OrthoDB" id="9784262at2"/>
<dbReference type="EMBL" id="LDWY01000076">
    <property type="protein sequence ID" value="PHY90096.1"/>
    <property type="molecule type" value="Genomic_DNA"/>
</dbReference>
<dbReference type="PROSITE" id="PS00198">
    <property type="entry name" value="4FE4S_FER_1"/>
    <property type="match status" value="1"/>
</dbReference>
<evidence type="ECO:0000256" key="1">
    <source>
        <dbReference type="ARBA" id="ARBA00022448"/>
    </source>
</evidence>
<dbReference type="Pfam" id="PF12801">
    <property type="entry name" value="Fer4_5"/>
    <property type="match status" value="2"/>
</dbReference>
<dbReference type="Proteomes" id="UP000237472">
    <property type="component" value="Unassembled WGS sequence"/>
</dbReference>
<protein>
    <submittedName>
        <fullName evidence="10 11">Quinol dehydrogenase</fullName>
    </submittedName>
</protein>
<evidence type="ECO:0000256" key="2">
    <source>
        <dbReference type="ARBA" id="ARBA00022485"/>
    </source>
</evidence>
<dbReference type="GO" id="GO:0005886">
    <property type="term" value="C:plasma membrane"/>
    <property type="evidence" value="ECO:0007669"/>
    <property type="project" value="TreeGrafter"/>
</dbReference>
<keyword evidence="7" id="KW-0411">Iron-sulfur</keyword>
<dbReference type="Gene3D" id="3.30.70.20">
    <property type="match status" value="1"/>
</dbReference>
<gene>
    <name evidence="10" type="primary">napH</name>
    <name evidence="11" type="ORF">AA994_06070</name>
    <name evidence="10" type="ORF">CVU5213_05100</name>
</gene>
<feature type="transmembrane region" description="Helical" evidence="8">
    <location>
        <begin position="148"/>
        <end position="170"/>
    </location>
</feature>
<keyword evidence="2" id="KW-0004">4Fe-4S</keyword>
<evidence type="ECO:0000256" key="7">
    <source>
        <dbReference type="ARBA" id="ARBA00023014"/>
    </source>
</evidence>
<reference evidence="10" key="3">
    <citation type="submission" date="2019-07" db="EMBL/GenBank/DDBJ databases">
        <authorList>
            <person name="Miller W.G."/>
        </authorList>
    </citation>
    <scope>NUCLEOTIDE SEQUENCE</scope>
    <source>
        <strain evidence="10">52/13</strain>
    </source>
</reference>
<keyword evidence="8" id="KW-1133">Transmembrane helix</keyword>
<feature type="transmembrane region" description="Helical" evidence="8">
    <location>
        <begin position="118"/>
        <end position="136"/>
    </location>
</feature>
<feature type="domain" description="4Fe-4S ferredoxin-type" evidence="9">
    <location>
        <begin position="226"/>
        <end position="255"/>
    </location>
</feature>
<sequence>MKYLILRRVVQILILALFAFSAFDFILKGDLSSSKLFSTIPLSDPFAVLQIYLASFSIDFMALLGACVVLVLYGVFLGRAFCAWVCPVNLITDFAAFVRVKFGFKSNKSLVLSKNLRYYLLILVLILSFTLSLPVFEGISYIGIVHRGIIFGGSSWLFVAFVIFCIDAFLSSRATCSHLCPLGAFYALMTRFALLKIEHKVSKCTKCYHCVSVCPEKQVLWMIGKESASVNSGECIRCGRCIDVCNDDALSFNIFDLRKKDEK</sequence>
<dbReference type="PROSITE" id="PS51379">
    <property type="entry name" value="4FE4S_FER_2"/>
    <property type="match status" value="2"/>
</dbReference>
<comment type="caution">
    <text evidence="11">The sequence shown here is derived from an EMBL/GenBank/DDBJ whole genome shotgun (WGS) entry which is preliminary data.</text>
</comment>
<evidence type="ECO:0000313" key="10">
    <source>
        <dbReference type="EMBL" id="MBS4241100.1"/>
    </source>
</evidence>
<evidence type="ECO:0000313" key="12">
    <source>
        <dbReference type="Proteomes" id="UP000237472"/>
    </source>
</evidence>
<dbReference type="PANTHER" id="PTHR30176:SF3">
    <property type="entry name" value="FERREDOXIN-TYPE PROTEIN NAPH"/>
    <property type="match status" value="1"/>
</dbReference>
<keyword evidence="3" id="KW-0479">Metal-binding</keyword>
<dbReference type="AlphaFoldDB" id="A0A2G4R0P3"/>
<dbReference type="RefSeq" id="WP_099461971.1">
    <property type="nucleotide sequence ID" value="NZ_LDWY01000076.1"/>
</dbReference>
<proteinExistence type="predicted"/>
<dbReference type="SUPFAM" id="SSF54862">
    <property type="entry name" value="4Fe-4S ferredoxins"/>
    <property type="match status" value="1"/>
</dbReference>
<organism evidence="11 12">
    <name type="scientific">Campylobacter vulpis</name>
    <dbReference type="NCBI Taxonomy" id="1655500"/>
    <lineage>
        <taxon>Bacteria</taxon>
        <taxon>Pseudomonadati</taxon>
        <taxon>Campylobacterota</taxon>
        <taxon>Epsilonproteobacteria</taxon>
        <taxon>Campylobacterales</taxon>
        <taxon>Campylobacteraceae</taxon>
        <taxon>Campylobacter</taxon>
    </lineage>
</organism>
<keyword evidence="1" id="KW-0813">Transport</keyword>
<evidence type="ECO:0000313" key="11">
    <source>
        <dbReference type="EMBL" id="PHY90096.1"/>
    </source>
</evidence>
<keyword evidence="6" id="KW-0408">Iron</keyword>
<dbReference type="NCBIfam" id="NF007013">
    <property type="entry name" value="PRK09477.1"/>
    <property type="match status" value="1"/>
</dbReference>
<reference evidence="11" key="1">
    <citation type="submission" date="2015-06" db="EMBL/GenBank/DDBJ databases">
        <authorList>
            <person name="Hoefler B.C."/>
            <person name="Straight P.D."/>
        </authorList>
    </citation>
    <scope>NUCLEOTIDE SEQUENCE [LARGE SCALE GENOMIC DNA]</scope>
    <source>
        <strain evidence="11">73/13</strain>
    </source>
</reference>
<dbReference type="GO" id="GO:0051539">
    <property type="term" value="F:4 iron, 4 sulfur cluster binding"/>
    <property type="evidence" value="ECO:0007669"/>
    <property type="project" value="UniProtKB-KW"/>
</dbReference>
<feature type="transmembrane region" description="Helical" evidence="8">
    <location>
        <begin position="80"/>
        <end position="98"/>
    </location>
</feature>
<evidence type="ECO:0000313" key="13">
    <source>
        <dbReference type="Proteomes" id="UP000811399"/>
    </source>
</evidence>
<accession>A0A2G4R0P3</accession>
<keyword evidence="4" id="KW-0677">Repeat</keyword>
<dbReference type="GO" id="GO:0046872">
    <property type="term" value="F:metal ion binding"/>
    <property type="evidence" value="ECO:0007669"/>
    <property type="project" value="UniProtKB-KW"/>
</dbReference>
<dbReference type="InterPro" id="IPR017896">
    <property type="entry name" value="4Fe4S_Fe-S-bd"/>
</dbReference>
<keyword evidence="5" id="KW-0249">Electron transport</keyword>
<feature type="transmembrane region" description="Helical" evidence="8">
    <location>
        <begin position="47"/>
        <end position="73"/>
    </location>
</feature>
<reference evidence="12" key="2">
    <citation type="submission" date="2015-06" db="EMBL/GenBank/DDBJ databases">
        <authorList>
            <person name="Parisi A."/>
            <person name="Chiara M."/>
            <person name="Florio D."/>
            <person name="Miccolupo A."/>
            <person name="Manzari C."/>
            <person name="Mion D."/>
            <person name="Caruso M."/>
            <person name="D'erchia A.M."/>
            <person name="Zanoni R."/>
        </authorList>
    </citation>
    <scope>NUCLEOTIDE SEQUENCE [LARGE SCALE GENOMIC DNA]</scope>
    <source>
        <strain evidence="12">73/13</strain>
    </source>
</reference>
<keyword evidence="13" id="KW-1185">Reference proteome</keyword>
<evidence type="ECO:0000256" key="5">
    <source>
        <dbReference type="ARBA" id="ARBA00022982"/>
    </source>
</evidence>
<keyword evidence="8" id="KW-0812">Transmembrane</keyword>
<dbReference type="EMBL" id="VJYU01000012">
    <property type="protein sequence ID" value="MBS4241100.1"/>
    <property type="molecule type" value="Genomic_DNA"/>
</dbReference>
<name>A0A2G4R0P3_9BACT</name>
<dbReference type="InterPro" id="IPR011886">
    <property type="entry name" value="NapH_MauN"/>
</dbReference>
<evidence type="ECO:0000259" key="9">
    <source>
        <dbReference type="PROSITE" id="PS51379"/>
    </source>
</evidence>
<dbReference type="InterPro" id="IPR017900">
    <property type="entry name" value="4Fe4S_Fe_S_CS"/>
</dbReference>
<keyword evidence="8" id="KW-0472">Membrane</keyword>
<evidence type="ECO:0000256" key="4">
    <source>
        <dbReference type="ARBA" id="ARBA00022737"/>
    </source>
</evidence>
<feature type="domain" description="4Fe-4S ferredoxin-type" evidence="9">
    <location>
        <begin position="195"/>
        <end position="225"/>
    </location>
</feature>
<dbReference type="Proteomes" id="UP000811399">
    <property type="component" value="Unassembled WGS sequence"/>
</dbReference>
<dbReference type="NCBIfam" id="TIGR02163">
    <property type="entry name" value="napH"/>
    <property type="match status" value="1"/>
</dbReference>
<evidence type="ECO:0000256" key="3">
    <source>
        <dbReference type="ARBA" id="ARBA00022723"/>
    </source>
</evidence>
<dbReference type="PANTHER" id="PTHR30176">
    <property type="entry name" value="FERREDOXIN-TYPE PROTEIN NAPH"/>
    <property type="match status" value="1"/>
</dbReference>
<evidence type="ECO:0000256" key="8">
    <source>
        <dbReference type="SAM" id="Phobius"/>
    </source>
</evidence>
<reference evidence="10 13" key="4">
    <citation type="journal article" date="2021" name="Syst. Appl. Microbiol.">
        <title>nCampylobacter vulpis sp. nov. isolated from wild red foxes.</title>
        <authorList>
            <person name="Parisi A."/>
            <person name="Chiara M."/>
            <person name="Caffara M."/>
            <person name="Mion D."/>
            <person name="Miller W.G."/>
            <person name="Caruso M."/>
            <person name="Manzari C."/>
            <person name="Florio D."/>
            <person name="Capozzi L."/>
            <person name="D'Erchia A.M."/>
            <person name="Manzulli V."/>
            <person name="Zanoni R.G."/>
        </authorList>
    </citation>
    <scope>NUCLEOTIDE SEQUENCE [LARGE SCALE GENOMIC DNA]</scope>
    <source>
        <strain evidence="10 13">52/13</strain>
    </source>
</reference>